<dbReference type="EMBL" id="JAMQGP010000008">
    <property type="protein sequence ID" value="MCM2681069.1"/>
    <property type="molecule type" value="Genomic_DNA"/>
</dbReference>
<dbReference type="Proteomes" id="UP001165393">
    <property type="component" value="Unassembled WGS sequence"/>
</dbReference>
<reference evidence="2 3" key="1">
    <citation type="journal article" date="2013" name="Antonie Van Leeuwenhoek">
        <title>Echinimonas agarilytica gen. nov., sp. nov., a new gammaproteobacterium isolated from the sea urchin Strongylocentrotus intermedius.</title>
        <authorList>
            <person name="Nedashkovskaya O.I."/>
            <person name="Stenkova A.M."/>
            <person name="Zhukova N.V."/>
            <person name="Van Trappen S."/>
            <person name="Lee J.S."/>
            <person name="Kim S.B."/>
        </authorList>
    </citation>
    <scope>NUCLEOTIDE SEQUENCE [LARGE SCALE GENOMIC DNA]</scope>
    <source>
        <strain evidence="2 3">KMM 6351</strain>
    </source>
</reference>
<evidence type="ECO:0000313" key="2">
    <source>
        <dbReference type="EMBL" id="MCM2681069.1"/>
    </source>
</evidence>
<gene>
    <name evidence="2" type="ORF">NAF29_15545</name>
</gene>
<comment type="caution">
    <text evidence="2">The sequence shown here is derived from an EMBL/GenBank/DDBJ whole genome shotgun (WGS) entry which is preliminary data.</text>
</comment>
<evidence type="ECO:0000256" key="1">
    <source>
        <dbReference type="SAM" id="Coils"/>
    </source>
</evidence>
<name>A0AA42B8L1_9GAMM</name>
<feature type="coiled-coil region" evidence="1">
    <location>
        <begin position="142"/>
        <end position="169"/>
    </location>
</feature>
<sequence>MSYLNTKANRRKLAVNRYRNARYVLFERCGGEVARFARAIQKSHSFTSAYIGESPTKRIGDKVAQTIALSFSLGAAWLDDDHSQSWDRRLREAIGGSVHPLDEHDTDIEPSHDLERWLASLTVMPGTGPDLLRLGRQSQQYLSEVQVQLKVLEEQRRDLLTRSARMYEQDLESRLLSQGYVVQSPSYNQGPLFRVWHSDSAIKTCLLIRVQLNFEPVLQLTPIPPAGREVVAVPFISDGKDHIQYLFLAIDERSAAFDATRLTWVDGALWLVGDDGAKQRDLTARLSLEPLFSSLLTR</sequence>
<accession>A0AA42B8L1</accession>
<keyword evidence="1" id="KW-0175">Coiled coil</keyword>
<keyword evidence="3" id="KW-1185">Reference proteome</keyword>
<dbReference type="RefSeq" id="WP_251262542.1">
    <property type="nucleotide sequence ID" value="NZ_JAMQGP010000008.1"/>
</dbReference>
<protein>
    <submittedName>
        <fullName evidence="2">Uncharacterized protein</fullName>
    </submittedName>
</protein>
<organism evidence="2 3">
    <name type="scientific">Echinimonas agarilytica</name>
    <dbReference type="NCBI Taxonomy" id="1215918"/>
    <lineage>
        <taxon>Bacteria</taxon>
        <taxon>Pseudomonadati</taxon>
        <taxon>Pseudomonadota</taxon>
        <taxon>Gammaproteobacteria</taxon>
        <taxon>Alteromonadales</taxon>
        <taxon>Echinimonadaceae</taxon>
        <taxon>Echinimonas</taxon>
    </lineage>
</organism>
<proteinExistence type="predicted"/>
<evidence type="ECO:0000313" key="3">
    <source>
        <dbReference type="Proteomes" id="UP001165393"/>
    </source>
</evidence>
<dbReference type="AlphaFoldDB" id="A0AA42B8L1"/>